<keyword evidence="6" id="KW-0812">Transmembrane</keyword>
<evidence type="ECO:0000313" key="13">
    <source>
        <dbReference type="RefSeq" id="XP_022243003.1"/>
    </source>
</evidence>
<keyword evidence="3" id="KW-0333">Golgi apparatus</keyword>
<dbReference type="InterPro" id="IPR024869">
    <property type="entry name" value="FAM20"/>
</dbReference>
<dbReference type="InterPro" id="IPR009581">
    <property type="entry name" value="FAM20_C"/>
</dbReference>
<dbReference type="PANTHER" id="PTHR12450">
    <property type="entry name" value="DENTIN MATRIX PROTEIN 4 PROTEIN FAM20"/>
    <property type="match status" value="1"/>
</dbReference>
<evidence type="ECO:0000313" key="14">
    <source>
        <dbReference type="RefSeq" id="XP_022243004.1"/>
    </source>
</evidence>
<dbReference type="PANTHER" id="PTHR12450:SF14">
    <property type="entry name" value="GLYCOSAMINOGLYCAN XYLOSYLKINASE"/>
    <property type="match status" value="1"/>
</dbReference>
<dbReference type="RefSeq" id="XP_022243001.1">
    <property type="nucleotide sequence ID" value="XM_022387293.1"/>
</dbReference>
<evidence type="ECO:0000313" key="9">
    <source>
        <dbReference type="RefSeq" id="XP_013775720.2"/>
    </source>
</evidence>
<evidence type="ECO:0000256" key="6">
    <source>
        <dbReference type="SAM" id="Phobius"/>
    </source>
</evidence>
<dbReference type="CDD" id="cd10470">
    <property type="entry name" value="FAM20B_C"/>
    <property type="match status" value="1"/>
</dbReference>
<evidence type="ECO:0000313" key="11">
    <source>
        <dbReference type="RefSeq" id="XP_022243001.1"/>
    </source>
</evidence>
<keyword evidence="4" id="KW-1015">Disulfide bond</keyword>
<evidence type="ECO:0000256" key="4">
    <source>
        <dbReference type="ARBA" id="ARBA00023157"/>
    </source>
</evidence>
<sequence>MIYSRFCAVMKLKTKIRLILTLCLVMVLSLLLYFHLHQTEFQLSEENTIARQQIQISRGNREAIIKQQSLNLAREVSNSNTNDLHSVKFKYNASLPRIVTLIGLKVSAKLRQLNTTRISNSQIKTRIQVLKRLVNDLNSQIEMTNSPWHIAANWVTPRSIHPEEAPQIGTVLAAMTFKKILFADVTSKGTQLKMVFDLEGGQKVIFKPMRFKRDFIVDGPPYAGADRHNGEIASFHLNRLLGFRRSPLVVGRKVNLRTEVMTTASKSLLETFFKKDNNTCFYGKCFYCKRTDPACGEGDVLEGAVVLWLPETFVLKKYRSPWQRTYKKNVPARWEVDPSFCAQVQKLSLYQSGSRLLDLIDASVFDYLIGNADRHHYEVFEDIKDSMVLLLDNGKSFGNPYWDELTILAPLYQCCRLRKTTYDRLLLFMGSLTESMRTLLMADPLAPILADSHLEAFDRRLNTIISVIDVCVEEHGYKNFLIENG</sequence>
<evidence type="ECO:0000256" key="2">
    <source>
        <dbReference type="ARBA" id="ARBA00006557"/>
    </source>
</evidence>
<proteinExistence type="inferred from homology"/>
<dbReference type="Pfam" id="PF06702">
    <property type="entry name" value="Fam20C"/>
    <property type="match status" value="1"/>
</dbReference>
<comment type="subcellular location">
    <subcellularLocation>
        <location evidence="1">Golgi apparatus</location>
    </subcellularLocation>
</comment>
<dbReference type="RefSeq" id="XP_022243002.1">
    <property type="nucleotide sequence ID" value="XM_022387294.1"/>
</dbReference>
<evidence type="ECO:0000256" key="5">
    <source>
        <dbReference type="ARBA" id="ARBA00023180"/>
    </source>
</evidence>
<evidence type="ECO:0000313" key="8">
    <source>
        <dbReference type="Proteomes" id="UP000694941"/>
    </source>
</evidence>
<dbReference type="RefSeq" id="XP_013775720.2">
    <property type="nucleotide sequence ID" value="XM_013920266.2"/>
</dbReference>
<feature type="domain" description="FAM20 C-terminal" evidence="7">
    <location>
        <begin position="272"/>
        <end position="479"/>
    </location>
</feature>
<reference evidence="9 10" key="1">
    <citation type="submission" date="2025-05" db="UniProtKB">
        <authorList>
            <consortium name="RefSeq"/>
        </authorList>
    </citation>
    <scope>IDENTIFICATION</scope>
    <source>
        <tissue evidence="9 10">Muscle</tissue>
    </source>
</reference>
<keyword evidence="6" id="KW-1133">Transmembrane helix</keyword>
<dbReference type="RefSeq" id="XP_022243003.1">
    <property type="nucleotide sequence ID" value="XM_022387295.1"/>
</dbReference>
<keyword evidence="5" id="KW-0325">Glycoprotein</keyword>
<keyword evidence="8" id="KW-1185">Reference proteome</keyword>
<accession>A0ABM1SH95</accession>
<evidence type="ECO:0000259" key="7">
    <source>
        <dbReference type="Pfam" id="PF06702"/>
    </source>
</evidence>
<comment type="similarity">
    <text evidence="2">Belongs to the FAM20 family.</text>
</comment>
<gene>
    <name evidence="9 10 11 12 13 14" type="primary">LOC106460550</name>
</gene>
<protein>
    <submittedName>
        <fullName evidence="9 10">Glycosaminoglycan xylosylkinase-like</fullName>
    </submittedName>
</protein>
<dbReference type="GeneID" id="106460550"/>
<dbReference type="RefSeq" id="XP_022243000.1">
    <property type="nucleotide sequence ID" value="XM_022387292.1"/>
</dbReference>
<evidence type="ECO:0000256" key="1">
    <source>
        <dbReference type="ARBA" id="ARBA00004555"/>
    </source>
</evidence>
<evidence type="ECO:0000313" key="10">
    <source>
        <dbReference type="RefSeq" id="XP_022243000.1"/>
    </source>
</evidence>
<dbReference type="Proteomes" id="UP000694941">
    <property type="component" value="Unplaced"/>
</dbReference>
<keyword evidence="6" id="KW-0472">Membrane</keyword>
<evidence type="ECO:0000256" key="3">
    <source>
        <dbReference type="ARBA" id="ARBA00023034"/>
    </source>
</evidence>
<dbReference type="RefSeq" id="XP_022243004.1">
    <property type="nucleotide sequence ID" value="XM_022387296.1"/>
</dbReference>
<name>A0ABM1SH95_LIMPO</name>
<feature type="transmembrane region" description="Helical" evidence="6">
    <location>
        <begin position="16"/>
        <end position="36"/>
    </location>
</feature>
<evidence type="ECO:0000313" key="12">
    <source>
        <dbReference type="RefSeq" id="XP_022243002.1"/>
    </source>
</evidence>
<organism evidence="8 10">
    <name type="scientific">Limulus polyphemus</name>
    <name type="common">Atlantic horseshoe crab</name>
    <dbReference type="NCBI Taxonomy" id="6850"/>
    <lineage>
        <taxon>Eukaryota</taxon>
        <taxon>Metazoa</taxon>
        <taxon>Ecdysozoa</taxon>
        <taxon>Arthropoda</taxon>
        <taxon>Chelicerata</taxon>
        <taxon>Merostomata</taxon>
        <taxon>Xiphosura</taxon>
        <taxon>Limulidae</taxon>
        <taxon>Limulus</taxon>
    </lineage>
</organism>